<comment type="caution">
    <text evidence="1">The sequence shown here is derived from an EMBL/GenBank/DDBJ whole genome shotgun (WGS) entry which is preliminary data.</text>
</comment>
<reference evidence="1" key="1">
    <citation type="submission" date="2022-10" db="EMBL/GenBank/DDBJ databases">
        <title>Culturing micro-colonial fungi from biological soil crusts in the Mojave desert and describing Neophaeococcomyces mojavensis, and introducing the new genera and species Taxawa tesnikishii.</title>
        <authorList>
            <person name="Kurbessoian T."/>
            <person name="Stajich J.E."/>
        </authorList>
    </citation>
    <scope>NUCLEOTIDE SEQUENCE</scope>
    <source>
        <strain evidence="1">TK_35</strain>
    </source>
</reference>
<dbReference type="InterPro" id="IPR053007">
    <property type="entry name" value="CYP450_monoxygenase_sec-met"/>
</dbReference>
<evidence type="ECO:0000313" key="1">
    <source>
        <dbReference type="EMBL" id="KAJ9610088.1"/>
    </source>
</evidence>
<dbReference type="PANTHER" id="PTHR47582">
    <property type="entry name" value="P450, PUTATIVE (EUROFUNG)-RELATED"/>
    <property type="match status" value="1"/>
</dbReference>
<evidence type="ECO:0000313" key="2">
    <source>
        <dbReference type="Proteomes" id="UP001172681"/>
    </source>
</evidence>
<gene>
    <name evidence="1" type="ORF">H2204_015491</name>
</gene>
<sequence>MAEWLRDAQTDQLPIYAVYLLGQKIYTVNAGEIASLLSRKNKQLDAETGFIVVVFQNMLGVDKSIMKTLVSTPKSGQKGQRTPYRDDMRTTEHRLLAPGESNRQFYVKIMNAFVQVLDDMMPSDTNSVHLMKWLEELYTRVAGAGMYGKKSPFETRPSLIWDYWYDI</sequence>
<keyword evidence="2" id="KW-1185">Reference proteome</keyword>
<proteinExistence type="predicted"/>
<organism evidence="1 2">
    <name type="scientific">Knufia peltigerae</name>
    <dbReference type="NCBI Taxonomy" id="1002370"/>
    <lineage>
        <taxon>Eukaryota</taxon>
        <taxon>Fungi</taxon>
        <taxon>Dikarya</taxon>
        <taxon>Ascomycota</taxon>
        <taxon>Pezizomycotina</taxon>
        <taxon>Eurotiomycetes</taxon>
        <taxon>Chaetothyriomycetidae</taxon>
        <taxon>Chaetothyriales</taxon>
        <taxon>Trichomeriaceae</taxon>
        <taxon>Knufia</taxon>
    </lineage>
</organism>
<name>A0AA38XAV2_9EURO</name>
<dbReference type="Proteomes" id="UP001172681">
    <property type="component" value="Unassembled WGS sequence"/>
</dbReference>
<dbReference type="PANTHER" id="PTHR47582:SF1">
    <property type="entry name" value="P450, PUTATIVE (EUROFUNG)-RELATED"/>
    <property type="match status" value="1"/>
</dbReference>
<dbReference type="AlphaFoldDB" id="A0AA38XAV2"/>
<protein>
    <submittedName>
        <fullName evidence="1">Uncharacterized protein</fullName>
    </submittedName>
</protein>
<dbReference type="EMBL" id="JAPDRN010000251">
    <property type="protein sequence ID" value="KAJ9610088.1"/>
    <property type="molecule type" value="Genomic_DNA"/>
</dbReference>
<accession>A0AA38XAV2</accession>